<name>A0A814B6X1_ADIRI</name>
<keyword evidence="3" id="KW-1185">Reference proteome</keyword>
<dbReference type="Proteomes" id="UP000663828">
    <property type="component" value="Unassembled WGS sequence"/>
</dbReference>
<sequence length="145" mass="15517">MALQLTLSCDSDKTESGPVLIHSTGVEHYKIPPDVIRILQETLTNELLSDHADGVLCNEGSQRVLDILLQNGFTLQNQSDEDGKTTWVVEKGGDGESDRSVQPPDSSNTTDADENGDDAGNEDQGGGEEGGEEDGEEGGEEKEEE</sequence>
<reference evidence="2" key="1">
    <citation type="submission" date="2021-02" db="EMBL/GenBank/DDBJ databases">
        <authorList>
            <person name="Nowell W R."/>
        </authorList>
    </citation>
    <scope>NUCLEOTIDE SEQUENCE</scope>
</reference>
<comment type="caution">
    <text evidence="2">The sequence shown here is derived from an EMBL/GenBank/DDBJ whole genome shotgun (WGS) entry which is preliminary data.</text>
</comment>
<evidence type="ECO:0000256" key="1">
    <source>
        <dbReference type="SAM" id="MobiDB-lite"/>
    </source>
</evidence>
<protein>
    <submittedName>
        <fullName evidence="2">Uncharacterized protein</fullName>
    </submittedName>
</protein>
<proteinExistence type="predicted"/>
<organism evidence="2 3">
    <name type="scientific">Adineta ricciae</name>
    <name type="common">Rotifer</name>
    <dbReference type="NCBI Taxonomy" id="249248"/>
    <lineage>
        <taxon>Eukaryota</taxon>
        <taxon>Metazoa</taxon>
        <taxon>Spiralia</taxon>
        <taxon>Gnathifera</taxon>
        <taxon>Rotifera</taxon>
        <taxon>Eurotatoria</taxon>
        <taxon>Bdelloidea</taxon>
        <taxon>Adinetida</taxon>
        <taxon>Adinetidae</taxon>
        <taxon>Adineta</taxon>
    </lineage>
</organism>
<accession>A0A814B6X1</accession>
<dbReference type="AlphaFoldDB" id="A0A814B6X1"/>
<feature type="region of interest" description="Disordered" evidence="1">
    <location>
        <begin position="75"/>
        <end position="145"/>
    </location>
</feature>
<gene>
    <name evidence="2" type="ORF">XAT740_LOCUS9262</name>
</gene>
<dbReference type="EMBL" id="CAJNOR010000474">
    <property type="protein sequence ID" value="CAF0925200.1"/>
    <property type="molecule type" value="Genomic_DNA"/>
</dbReference>
<evidence type="ECO:0000313" key="2">
    <source>
        <dbReference type="EMBL" id="CAF0925200.1"/>
    </source>
</evidence>
<feature type="compositionally biased region" description="Acidic residues" evidence="1">
    <location>
        <begin position="111"/>
        <end position="145"/>
    </location>
</feature>
<evidence type="ECO:0000313" key="3">
    <source>
        <dbReference type="Proteomes" id="UP000663828"/>
    </source>
</evidence>